<evidence type="ECO:0000313" key="2">
    <source>
        <dbReference type="EMBL" id="KGE12961.1"/>
    </source>
</evidence>
<keyword evidence="3" id="KW-1185">Reference proteome</keyword>
<dbReference type="Proteomes" id="UP000031802">
    <property type="component" value="Unassembled WGS sequence"/>
</dbReference>
<keyword evidence="1" id="KW-0472">Membrane</keyword>
<dbReference type="STRING" id="1229276.DI53_3178"/>
<keyword evidence="1" id="KW-1133">Transmembrane helix</keyword>
<evidence type="ECO:0008006" key="4">
    <source>
        <dbReference type="Google" id="ProtNLM"/>
    </source>
</evidence>
<reference evidence="3" key="1">
    <citation type="submission" date="2014-04" db="EMBL/GenBank/DDBJ databases">
        <title>Whole-Genome optical mapping and complete genome sequence of Sphingobacterium deserti sp. nov., a new spaces isolated from desert in the west of China.</title>
        <authorList>
            <person name="Teng C."/>
            <person name="Zhou Z."/>
            <person name="Li X."/>
            <person name="Chen M."/>
            <person name="Lin M."/>
            <person name="Wang L."/>
            <person name="Su S."/>
            <person name="Zhang C."/>
            <person name="Zhang W."/>
        </authorList>
    </citation>
    <scope>NUCLEOTIDE SEQUENCE [LARGE SCALE GENOMIC DNA]</scope>
    <source>
        <strain evidence="3">ACCC05744</strain>
    </source>
</reference>
<accession>A0A0B8SZI5</accession>
<dbReference type="Pfam" id="PF12669">
    <property type="entry name" value="FeoB_associated"/>
    <property type="match status" value="1"/>
</dbReference>
<reference evidence="2 3" key="2">
    <citation type="journal article" date="2015" name="PLoS ONE">
        <title>Whole-Genome Optical Mapping and Finished Genome Sequence of Sphingobacterium deserti sp. nov., a New Species Isolated from the Western Desert of China.</title>
        <authorList>
            <person name="Teng C."/>
            <person name="Zhou Z."/>
            <person name="Molnar I."/>
            <person name="Li X."/>
            <person name="Tang R."/>
            <person name="Chen M."/>
            <person name="Wang L."/>
            <person name="Su S."/>
            <person name="Zhang W."/>
            <person name="Lin M."/>
        </authorList>
    </citation>
    <scope>NUCLEOTIDE SEQUENCE [LARGE SCALE GENOMIC DNA]</scope>
    <source>
        <strain evidence="3">ACCC05744</strain>
    </source>
</reference>
<organism evidence="2 3">
    <name type="scientific">Sphingobacterium deserti</name>
    <dbReference type="NCBI Taxonomy" id="1229276"/>
    <lineage>
        <taxon>Bacteria</taxon>
        <taxon>Pseudomonadati</taxon>
        <taxon>Bacteroidota</taxon>
        <taxon>Sphingobacteriia</taxon>
        <taxon>Sphingobacteriales</taxon>
        <taxon>Sphingobacteriaceae</taxon>
        <taxon>Sphingobacterium</taxon>
    </lineage>
</organism>
<feature type="transmembrane region" description="Helical" evidence="1">
    <location>
        <begin position="6"/>
        <end position="22"/>
    </location>
</feature>
<gene>
    <name evidence="2" type="ORF">DI53_3178</name>
</gene>
<dbReference type="PATRIC" id="fig|1229276.3.peg.3288"/>
<dbReference type="RefSeq" id="WP_117624902.1">
    <property type="nucleotide sequence ID" value="NZ_JJMU01000061.1"/>
</dbReference>
<evidence type="ECO:0000313" key="3">
    <source>
        <dbReference type="Proteomes" id="UP000031802"/>
    </source>
</evidence>
<sequence>MDLIIQYSIIAVVFIVALIYMVKRFMPAKKKKGGCAKGCGCSMSESGSGGS</sequence>
<dbReference type="EMBL" id="JJMU01000061">
    <property type="protein sequence ID" value="KGE12961.1"/>
    <property type="molecule type" value="Genomic_DNA"/>
</dbReference>
<name>A0A0B8SZI5_9SPHI</name>
<comment type="caution">
    <text evidence="2">The sequence shown here is derived from an EMBL/GenBank/DDBJ whole genome shotgun (WGS) entry which is preliminary data.</text>
</comment>
<protein>
    <recommendedName>
        <fullName evidence="4">FeoB-associated Cys-rich membrane protein</fullName>
    </recommendedName>
</protein>
<dbReference type="AlphaFoldDB" id="A0A0B8SZI5"/>
<keyword evidence="1" id="KW-0812">Transmembrane</keyword>
<evidence type="ECO:0000256" key="1">
    <source>
        <dbReference type="SAM" id="Phobius"/>
    </source>
</evidence>
<proteinExistence type="predicted"/>